<evidence type="ECO:0000256" key="3">
    <source>
        <dbReference type="ARBA" id="ARBA00022821"/>
    </source>
</evidence>
<dbReference type="Proteomes" id="UP000288805">
    <property type="component" value="Unassembled WGS sequence"/>
</dbReference>
<sequence>MYGVHKKLAKPKKKLGTIKAVHLDAEEQQHKNDAVKNWVQRLKDIVYDADDLLDEFATHQLHQGGLTRQLVLGGWVKTALAQLAYSDEREVKYLELKMWGNMERKREASVLVLQGRIMEWGIRRQLGTSGWSLAKGWFLRWGMVEECGFGRIGGVERIPWKRLFQACTLLPLPKMIG</sequence>
<feature type="domain" description="Disease resistance N-terminal" evidence="4">
    <location>
        <begin position="2"/>
        <end position="64"/>
    </location>
</feature>
<accession>A0A438H1Y7</accession>
<dbReference type="Gene3D" id="1.20.5.4130">
    <property type="match status" value="1"/>
</dbReference>
<evidence type="ECO:0000256" key="1">
    <source>
        <dbReference type="ARBA" id="ARBA00022737"/>
    </source>
</evidence>
<evidence type="ECO:0000313" key="6">
    <source>
        <dbReference type="Proteomes" id="UP000288805"/>
    </source>
</evidence>
<name>A0A438H1Y7_VITVI</name>
<comment type="caution">
    <text evidence="5">The sequence shown here is derived from an EMBL/GenBank/DDBJ whole genome shotgun (WGS) entry which is preliminary data.</text>
</comment>
<keyword evidence="1" id="KW-0677">Repeat</keyword>
<evidence type="ECO:0000313" key="5">
    <source>
        <dbReference type="EMBL" id="RVW78472.1"/>
    </source>
</evidence>
<dbReference type="InterPro" id="IPR041118">
    <property type="entry name" value="Rx_N"/>
</dbReference>
<dbReference type="Pfam" id="PF18052">
    <property type="entry name" value="Rx_N"/>
    <property type="match status" value="1"/>
</dbReference>
<dbReference type="EMBL" id="QGNW01000295">
    <property type="protein sequence ID" value="RVW78472.1"/>
    <property type="molecule type" value="Genomic_DNA"/>
</dbReference>
<dbReference type="GO" id="GO:0006952">
    <property type="term" value="P:defense response"/>
    <property type="evidence" value="ECO:0007669"/>
    <property type="project" value="UniProtKB-KW"/>
</dbReference>
<dbReference type="OrthoDB" id="1933539at2759"/>
<protein>
    <recommendedName>
        <fullName evidence="4">Disease resistance N-terminal domain-containing protein</fullName>
    </recommendedName>
</protein>
<evidence type="ECO:0000259" key="4">
    <source>
        <dbReference type="Pfam" id="PF18052"/>
    </source>
</evidence>
<dbReference type="GO" id="GO:0000166">
    <property type="term" value="F:nucleotide binding"/>
    <property type="evidence" value="ECO:0007669"/>
    <property type="project" value="UniProtKB-KW"/>
</dbReference>
<evidence type="ECO:0000256" key="2">
    <source>
        <dbReference type="ARBA" id="ARBA00022741"/>
    </source>
</evidence>
<keyword evidence="3" id="KW-0611">Plant defense</keyword>
<reference evidence="5 6" key="1">
    <citation type="journal article" date="2018" name="PLoS Genet.">
        <title>Population sequencing reveals clonal diversity and ancestral inbreeding in the grapevine cultivar Chardonnay.</title>
        <authorList>
            <person name="Roach M.J."/>
            <person name="Johnson D.L."/>
            <person name="Bohlmann J."/>
            <person name="van Vuuren H.J."/>
            <person name="Jones S.J."/>
            <person name="Pretorius I.S."/>
            <person name="Schmidt S.A."/>
            <person name="Borneman A.R."/>
        </authorList>
    </citation>
    <scope>NUCLEOTIDE SEQUENCE [LARGE SCALE GENOMIC DNA]</scope>
    <source>
        <strain evidence="6">cv. Chardonnay</strain>
        <tissue evidence="5">Leaf</tissue>
    </source>
</reference>
<proteinExistence type="predicted"/>
<organism evidence="5 6">
    <name type="scientific">Vitis vinifera</name>
    <name type="common">Grape</name>
    <dbReference type="NCBI Taxonomy" id="29760"/>
    <lineage>
        <taxon>Eukaryota</taxon>
        <taxon>Viridiplantae</taxon>
        <taxon>Streptophyta</taxon>
        <taxon>Embryophyta</taxon>
        <taxon>Tracheophyta</taxon>
        <taxon>Spermatophyta</taxon>
        <taxon>Magnoliopsida</taxon>
        <taxon>eudicotyledons</taxon>
        <taxon>Gunneridae</taxon>
        <taxon>Pentapetalae</taxon>
        <taxon>rosids</taxon>
        <taxon>Vitales</taxon>
        <taxon>Vitaceae</taxon>
        <taxon>Viteae</taxon>
        <taxon>Vitis</taxon>
    </lineage>
</organism>
<keyword evidence="2" id="KW-0547">Nucleotide-binding</keyword>
<gene>
    <name evidence="5" type="ORF">CK203_050424</name>
</gene>
<dbReference type="AlphaFoldDB" id="A0A438H1Y7"/>